<evidence type="ECO:0000313" key="2">
    <source>
        <dbReference type="Proteomes" id="UP001336250"/>
    </source>
</evidence>
<dbReference type="Proteomes" id="UP001336250">
    <property type="component" value="Unassembled WGS sequence"/>
</dbReference>
<accession>A0AAW9QG95</accession>
<dbReference type="RefSeq" id="WP_332291829.1">
    <property type="nucleotide sequence ID" value="NZ_JAZIBG010000041.1"/>
</dbReference>
<evidence type="ECO:0000313" key="1">
    <source>
        <dbReference type="EMBL" id="MEF7616356.1"/>
    </source>
</evidence>
<gene>
    <name evidence="1" type="ORF">V4F39_20745</name>
</gene>
<dbReference type="EMBL" id="JAZIBG010000041">
    <property type="protein sequence ID" value="MEF7616356.1"/>
    <property type="molecule type" value="Genomic_DNA"/>
</dbReference>
<name>A0AAW9QG95_9BURK</name>
<keyword evidence="2" id="KW-1185">Reference proteome</keyword>
<protein>
    <submittedName>
        <fullName evidence="1">Uncharacterized protein</fullName>
    </submittedName>
</protein>
<reference evidence="1 2" key="1">
    <citation type="submission" date="2024-02" db="EMBL/GenBank/DDBJ databases">
        <title>Genome sequence of Aquincola sp. MAHUQ-54.</title>
        <authorList>
            <person name="Huq M.A."/>
        </authorList>
    </citation>
    <scope>NUCLEOTIDE SEQUENCE [LARGE SCALE GENOMIC DNA]</scope>
    <source>
        <strain evidence="1 2">MAHUQ-54</strain>
    </source>
</reference>
<dbReference type="AlphaFoldDB" id="A0AAW9QG95"/>
<organism evidence="1 2">
    <name type="scientific">Aquincola agrisoli</name>
    <dbReference type="NCBI Taxonomy" id="3119538"/>
    <lineage>
        <taxon>Bacteria</taxon>
        <taxon>Pseudomonadati</taxon>
        <taxon>Pseudomonadota</taxon>
        <taxon>Betaproteobacteria</taxon>
        <taxon>Burkholderiales</taxon>
        <taxon>Sphaerotilaceae</taxon>
        <taxon>Aquincola</taxon>
    </lineage>
</organism>
<comment type="caution">
    <text evidence="1">The sequence shown here is derived from an EMBL/GenBank/DDBJ whole genome shotgun (WGS) entry which is preliminary data.</text>
</comment>
<sequence>MATKTLEIPLPPHVKARIAQPVCIPMPKPGKVSITLPFGGATIQAFNDITKGIPDDCSLSFSLAMQIGPVLANMKCLIEALRVVEPLVTLITALGKADLVAIGQALPKFVDAVPPLVECITKFFLGVPLFLRDLLLLLAKLLRCVVASLKSALNVMSGLQLQIRSAEAEGNTALLAALECAQQQAQASADHAMSAIDPLLVLLSLAEPLFGLAGVDPIQTPQLASDGSLESLQAVVDVLGTLATTLQTVAEAIPGGG</sequence>
<proteinExistence type="predicted"/>